<keyword evidence="9" id="KW-0238">DNA-binding</keyword>
<evidence type="ECO:0000313" key="15">
    <source>
        <dbReference type="EMBL" id="GMI63315.1"/>
    </source>
</evidence>
<evidence type="ECO:0008006" key="17">
    <source>
        <dbReference type="Google" id="ProtNLM"/>
    </source>
</evidence>
<keyword evidence="10" id="KW-0511">Multifunctional enzyme</keyword>
<dbReference type="SUPFAM" id="SSF50630">
    <property type="entry name" value="Acid proteases"/>
    <property type="match status" value="1"/>
</dbReference>
<evidence type="ECO:0000256" key="5">
    <source>
        <dbReference type="ARBA" id="ARBA00022750"/>
    </source>
</evidence>
<keyword evidence="11" id="KW-0863">Zinc-finger</keyword>
<keyword evidence="3" id="KW-0548">Nucleotidyltransferase</keyword>
<evidence type="ECO:0000256" key="8">
    <source>
        <dbReference type="ARBA" id="ARBA00022918"/>
    </source>
</evidence>
<keyword evidence="5" id="KW-0064">Aspartyl protease</keyword>
<keyword evidence="11" id="KW-0862">Zinc</keyword>
<keyword evidence="8" id="KW-0695">RNA-directed DNA polymerase</keyword>
<feature type="region of interest" description="Disordered" evidence="12">
    <location>
        <begin position="270"/>
        <end position="317"/>
    </location>
</feature>
<dbReference type="FunFam" id="3.10.10.10:FF:000007">
    <property type="entry name" value="Retrovirus-related Pol polyprotein from transposon 17.6-like Protein"/>
    <property type="match status" value="1"/>
</dbReference>
<feature type="domain" description="CCHC-type" evidence="13">
    <location>
        <begin position="322"/>
        <end position="337"/>
    </location>
</feature>
<dbReference type="GO" id="GO:0003677">
    <property type="term" value="F:DNA binding"/>
    <property type="evidence" value="ECO:0007669"/>
    <property type="project" value="UniProtKB-KW"/>
</dbReference>
<dbReference type="GO" id="GO:0004190">
    <property type="term" value="F:aspartic-type endopeptidase activity"/>
    <property type="evidence" value="ECO:0007669"/>
    <property type="project" value="UniProtKB-KW"/>
</dbReference>
<dbReference type="Pfam" id="PF08284">
    <property type="entry name" value="RVP_2"/>
    <property type="match status" value="1"/>
</dbReference>
<proteinExistence type="predicted"/>
<dbReference type="SUPFAM" id="SSF57756">
    <property type="entry name" value="Retrovirus zinc finger-like domains"/>
    <property type="match status" value="1"/>
</dbReference>
<dbReference type="Gene3D" id="3.10.10.10">
    <property type="entry name" value="HIV Type 1 Reverse Transcriptase, subunit A, domain 1"/>
    <property type="match status" value="1"/>
</dbReference>
<keyword evidence="2" id="KW-0808">Transferase</keyword>
<dbReference type="PANTHER" id="PTHR37984:SF5">
    <property type="entry name" value="PROTEIN NYNRIN-LIKE"/>
    <property type="match status" value="1"/>
</dbReference>
<dbReference type="Pfam" id="PF03732">
    <property type="entry name" value="Retrotrans_gag"/>
    <property type="match status" value="1"/>
</dbReference>
<evidence type="ECO:0000256" key="2">
    <source>
        <dbReference type="ARBA" id="ARBA00022679"/>
    </source>
</evidence>
<evidence type="ECO:0000259" key="14">
    <source>
        <dbReference type="PROSITE" id="PS50878"/>
    </source>
</evidence>
<protein>
    <recommendedName>
        <fullName evidence="17">Reverse transcriptase</fullName>
    </recommendedName>
</protein>
<accession>A0A9W7GPC7</accession>
<evidence type="ECO:0000256" key="11">
    <source>
        <dbReference type="PROSITE-ProRule" id="PRU00047"/>
    </source>
</evidence>
<dbReference type="Gene3D" id="3.30.70.270">
    <property type="match status" value="2"/>
</dbReference>
<dbReference type="Proteomes" id="UP001165190">
    <property type="component" value="Unassembled WGS sequence"/>
</dbReference>
<keyword evidence="11" id="KW-0479">Metal-binding</keyword>
<dbReference type="InterPro" id="IPR041577">
    <property type="entry name" value="RT_RNaseH_2"/>
</dbReference>
<dbReference type="EMBL" id="BSYR01000001">
    <property type="protein sequence ID" value="GMI63315.1"/>
    <property type="molecule type" value="Genomic_DNA"/>
</dbReference>
<dbReference type="PROSITE" id="PS50878">
    <property type="entry name" value="RT_POL"/>
    <property type="match status" value="1"/>
</dbReference>
<evidence type="ECO:0000313" key="16">
    <source>
        <dbReference type="Proteomes" id="UP001165190"/>
    </source>
</evidence>
<dbReference type="FunFam" id="3.30.70.270:FF:000020">
    <property type="entry name" value="Transposon Tf2-6 polyprotein-like Protein"/>
    <property type="match status" value="1"/>
</dbReference>
<dbReference type="Pfam" id="PF17919">
    <property type="entry name" value="RT_RNaseH_2"/>
    <property type="match status" value="1"/>
</dbReference>
<dbReference type="GO" id="GO:0006508">
    <property type="term" value="P:proteolysis"/>
    <property type="evidence" value="ECO:0007669"/>
    <property type="project" value="UniProtKB-KW"/>
</dbReference>
<feature type="domain" description="CCHC-type" evidence="13">
    <location>
        <begin position="353"/>
        <end position="368"/>
    </location>
</feature>
<dbReference type="InterPro" id="IPR021109">
    <property type="entry name" value="Peptidase_aspartic_dom_sf"/>
</dbReference>
<dbReference type="InterPro" id="IPR000477">
    <property type="entry name" value="RT_dom"/>
</dbReference>
<feature type="region of interest" description="Disordered" evidence="12">
    <location>
        <begin position="1"/>
        <end position="47"/>
    </location>
</feature>
<name>A0A9W7GPC7_HIBTR</name>
<dbReference type="InterPro" id="IPR005162">
    <property type="entry name" value="Retrotrans_gag_dom"/>
</dbReference>
<dbReference type="GO" id="GO:0008270">
    <property type="term" value="F:zinc ion binding"/>
    <property type="evidence" value="ECO:0007669"/>
    <property type="project" value="UniProtKB-KW"/>
</dbReference>
<gene>
    <name evidence="15" type="ORF">HRI_000000800</name>
</gene>
<keyword evidence="6" id="KW-0255">Endonuclease</keyword>
<keyword evidence="4" id="KW-0540">Nuclease</keyword>
<dbReference type="Gene3D" id="2.40.70.10">
    <property type="entry name" value="Acid Proteases"/>
    <property type="match status" value="1"/>
</dbReference>
<dbReference type="InterPro" id="IPR043128">
    <property type="entry name" value="Rev_trsase/Diguanyl_cyclase"/>
</dbReference>
<evidence type="ECO:0000256" key="10">
    <source>
        <dbReference type="ARBA" id="ARBA00023268"/>
    </source>
</evidence>
<dbReference type="SUPFAM" id="SSF56672">
    <property type="entry name" value="DNA/RNA polymerases"/>
    <property type="match status" value="1"/>
</dbReference>
<evidence type="ECO:0000256" key="1">
    <source>
        <dbReference type="ARBA" id="ARBA00022670"/>
    </source>
</evidence>
<dbReference type="InterPro" id="IPR043502">
    <property type="entry name" value="DNA/RNA_pol_sf"/>
</dbReference>
<keyword evidence="7" id="KW-0378">Hydrolase</keyword>
<dbReference type="GO" id="GO:0004519">
    <property type="term" value="F:endonuclease activity"/>
    <property type="evidence" value="ECO:0007669"/>
    <property type="project" value="UniProtKB-KW"/>
</dbReference>
<evidence type="ECO:0000256" key="6">
    <source>
        <dbReference type="ARBA" id="ARBA00022759"/>
    </source>
</evidence>
<evidence type="ECO:0000256" key="3">
    <source>
        <dbReference type="ARBA" id="ARBA00022695"/>
    </source>
</evidence>
<evidence type="ECO:0000256" key="9">
    <source>
        <dbReference type="ARBA" id="ARBA00023125"/>
    </source>
</evidence>
<dbReference type="OrthoDB" id="7608935at2759"/>
<evidence type="ECO:0000256" key="7">
    <source>
        <dbReference type="ARBA" id="ARBA00022801"/>
    </source>
</evidence>
<dbReference type="SMART" id="SM00343">
    <property type="entry name" value="ZnF_C2HC"/>
    <property type="match status" value="2"/>
</dbReference>
<comment type="caution">
    <text evidence="15">The sequence shown here is derived from an EMBL/GenBank/DDBJ whole genome shotgun (WGS) entry which is preliminary data.</text>
</comment>
<organism evidence="15 16">
    <name type="scientific">Hibiscus trionum</name>
    <name type="common">Flower of an hour</name>
    <dbReference type="NCBI Taxonomy" id="183268"/>
    <lineage>
        <taxon>Eukaryota</taxon>
        <taxon>Viridiplantae</taxon>
        <taxon>Streptophyta</taxon>
        <taxon>Embryophyta</taxon>
        <taxon>Tracheophyta</taxon>
        <taxon>Spermatophyta</taxon>
        <taxon>Magnoliopsida</taxon>
        <taxon>eudicotyledons</taxon>
        <taxon>Gunneridae</taxon>
        <taxon>Pentapetalae</taxon>
        <taxon>rosids</taxon>
        <taxon>malvids</taxon>
        <taxon>Malvales</taxon>
        <taxon>Malvaceae</taxon>
        <taxon>Malvoideae</taxon>
        <taxon>Hibiscus</taxon>
    </lineage>
</organism>
<evidence type="ECO:0000259" key="13">
    <source>
        <dbReference type="PROSITE" id="PS50158"/>
    </source>
</evidence>
<reference evidence="15" key="1">
    <citation type="submission" date="2023-05" db="EMBL/GenBank/DDBJ databases">
        <title>Genome and transcriptome analyses reveal genes involved in the formation of fine ridges on petal epidermal cells in Hibiscus trionum.</title>
        <authorList>
            <person name="Koshimizu S."/>
            <person name="Masuda S."/>
            <person name="Ishii T."/>
            <person name="Shirasu K."/>
            <person name="Hoshino A."/>
            <person name="Arita M."/>
        </authorList>
    </citation>
    <scope>NUCLEOTIDE SEQUENCE</scope>
    <source>
        <strain evidence="15">Hamamatsu line</strain>
    </source>
</reference>
<keyword evidence="16" id="KW-1185">Reference proteome</keyword>
<dbReference type="AlphaFoldDB" id="A0A9W7GPC7"/>
<dbReference type="Pfam" id="PF00078">
    <property type="entry name" value="RVT_1"/>
    <property type="match status" value="1"/>
</dbReference>
<dbReference type="PANTHER" id="PTHR37984">
    <property type="entry name" value="PROTEIN CBG26694"/>
    <property type="match status" value="1"/>
</dbReference>
<feature type="domain" description="Reverse transcriptase" evidence="14">
    <location>
        <begin position="633"/>
        <end position="812"/>
    </location>
</feature>
<dbReference type="GO" id="GO:0003964">
    <property type="term" value="F:RNA-directed DNA polymerase activity"/>
    <property type="evidence" value="ECO:0007669"/>
    <property type="project" value="UniProtKB-KW"/>
</dbReference>
<evidence type="ECO:0000256" key="4">
    <source>
        <dbReference type="ARBA" id="ARBA00022722"/>
    </source>
</evidence>
<dbReference type="Gene3D" id="4.10.60.10">
    <property type="entry name" value="Zinc finger, CCHC-type"/>
    <property type="match status" value="1"/>
</dbReference>
<dbReference type="InterPro" id="IPR050951">
    <property type="entry name" value="Retrovirus_Pol_polyprotein"/>
</dbReference>
<dbReference type="PROSITE" id="PS50158">
    <property type="entry name" value="ZF_CCHC"/>
    <property type="match status" value="2"/>
</dbReference>
<dbReference type="InterPro" id="IPR036875">
    <property type="entry name" value="Znf_CCHC_sf"/>
</dbReference>
<keyword evidence="1" id="KW-0645">Protease</keyword>
<dbReference type="CDD" id="cd00303">
    <property type="entry name" value="retropepsin_like"/>
    <property type="match status" value="1"/>
</dbReference>
<sequence length="964" mass="107383">MAPRRELRGNVRATAPNENENEENTGSAVIPPPPPGGGAEGERAEAAAGAGAAGLEVGQGQAMPDMSMLVQAIAGAFRAAVAGAQGAGHQGEAGVRLPLERLRSLGGTEFRGMSAESSEACLESTKRILGQMSCTDVQKLGCVVSLLQDDAYTWWTTTIAGMVEADVTWTFFQNVFKRRYLGVRYLDEKKREFMSLTQGSMNVAEYEVQFVRLSQYAPELVPDERARCERFRYGLVTDVKMYVLATEYDDFDVLVGRAKDIEMNLGLSAKGAGASSGKRAAEYSSGGGRNKRGRDQKYQSSAKRGGGAPARGGNARADPSACWICGSRGHMKRDCPRAVREVQAPVAAAGNGCWNCGSADHLRRDCPRLAGDQRREEGGRGVAHVVAIQPEGGGQARVYAQREGRNDANVIVGTFTLQSLSLLSLIDSGSTHSYILREHAELLGLPVESLDVGVRVTSSFGETVVTRKLYRRCPLVVQEHVFHVDLMELPFYGFDVILGMDWLAEHRAVVDCENKRVSLKLADDYEVVVVGENVKFLANVVSTLEASRMLRQGCEAYLAFVLNPSSKELRVQDIRVVKEFPGVFPEEFPGLPPNREVEFGIELFENTTPVSITPYKMAPKELKELKTQLQELLDRGFIRPSVSPWGAPVLFVKKKDGTMRMCIDYLQLNKLTIKNRYPLPRIDDLFDQFRGAAVFSKIDLRSGYYQLKVKDVDVPKTAFRTRYGHYEFLVMPFGLTNAPAAFMDMMNCVFHEYLDKFVVVFIDDILVYSRTEEEHEEHLRIVLQALLENQLYAKLSKCELWLKEVVFLGHVVSAEGIRVDPQKIEAVMNWKVPKSVHEVRSFLGLAGYYRRFVDGFSKIAAPLTKLLQKDVKYEWTEARHQAFEKLKAALTQAPILIQPEPGKEFVVYSDASYVGLGCVLMQEGKVVAYASRQLKVHERNYPTHDIELATVVFALKIWRHYLYG</sequence>
<dbReference type="CDD" id="cd01647">
    <property type="entry name" value="RT_LTR"/>
    <property type="match status" value="1"/>
</dbReference>
<dbReference type="InterPro" id="IPR001878">
    <property type="entry name" value="Znf_CCHC"/>
</dbReference>
<dbReference type="Pfam" id="PF00098">
    <property type="entry name" value="zf-CCHC"/>
    <property type="match status" value="2"/>
</dbReference>
<evidence type="ECO:0000256" key="12">
    <source>
        <dbReference type="SAM" id="MobiDB-lite"/>
    </source>
</evidence>